<protein>
    <submittedName>
        <fullName evidence="3">YckD family protein</fullName>
    </submittedName>
</protein>
<dbReference type="InterPro" id="IPR024485">
    <property type="entry name" value="DUF2680"/>
</dbReference>
<dbReference type="Pfam" id="PF10925">
    <property type="entry name" value="DUF2680"/>
    <property type="match status" value="1"/>
</dbReference>
<keyword evidence="1" id="KW-0175">Coiled coil</keyword>
<organism evidence="3 4">
    <name type="scientific">Halalkalibacter kiskunsagensis</name>
    <dbReference type="NCBI Taxonomy" id="1548599"/>
    <lineage>
        <taxon>Bacteria</taxon>
        <taxon>Bacillati</taxon>
        <taxon>Bacillota</taxon>
        <taxon>Bacilli</taxon>
        <taxon>Bacillales</taxon>
        <taxon>Bacillaceae</taxon>
        <taxon>Halalkalibacter</taxon>
    </lineage>
</organism>
<dbReference type="Proteomes" id="UP001589838">
    <property type="component" value="Unassembled WGS sequence"/>
</dbReference>
<feature type="chain" id="PRO_5045808818" evidence="2">
    <location>
        <begin position="27"/>
        <end position="107"/>
    </location>
</feature>
<feature type="coiled-coil region" evidence="1">
    <location>
        <begin position="23"/>
        <end position="58"/>
    </location>
</feature>
<keyword evidence="2" id="KW-0732">Signal</keyword>
<dbReference type="RefSeq" id="WP_335959123.1">
    <property type="nucleotide sequence ID" value="NZ_JAXBLX010000004.1"/>
</dbReference>
<reference evidence="3 4" key="1">
    <citation type="submission" date="2024-09" db="EMBL/GenBank/DDBJ databases">
        <authorList>
            <person name="Sun Q."/>
            <person name="Mori K."/>
        </authorList>
    </citation>
    <scope>NUCLEOTIDE SEQUENCE [LARGE SCALE GENOMIC DNA]</scope>
    <source>
        <strain evidence="3 4">NCAIM B.02610</strain>
    </source>
</reference>
<sequence length="107" mass="12615">MKKWLLCLMFMVTLAGISTISTISQAEEVSNEAKVELTEEQKEEMAKLHKDILEKKKEVITKYVQYGVFTEEKGKKITSMFDKHYIKLEQNGFIPKWDGERKHHHKE</sequence>
<evidence type="ECO:0000313" key="3">
    <source>
        <dbReference type="EMBL" id="MFC0470607.1"/>
    </source>
</evidence>
<evidence type="ECO:0000256" key="1">
    <source>
        <dbReference type="SAM" id="Coils"/>
    </source>
</evidence>
<proteinExistence type="predicted"/>
<keyword evidence="4" id="KW-1185">Reference proteome</keyword>
<dbReference type="EMBL" id="JBHLUX010000024">
    <property type="protein sequence ID" value="MFC0470607.1"/>
    <property type="molecule type" value="Genomic_DNA"/>
</dbReference>
<evidence type="ECO:0000313" key="4">
    <source>
        <dbReference type="Proteomes" id="UP001589838"/>
    </source>
</evidence>
<feature type="signal peptide" evidence="2">
    <location>
        <begin position="1"/>
        <end position="26"/>
    </location>
</feature>
<accession>A0ABV6KBC0</accession>
<gene>
    <name evidence="3" type="ORF">ACFFHM_08875</name>
</gene>
<name>A0ABV6KBC0_9BACI</name>
<evidence type="ECO:0000256" key="2">
    <source>
        <dbReference type="SAM" id="SignalP"/>
    </source>
</evidence>
<comment type="caution">
    <text evidence="3">The sequence shown here is derived from an EMBL/GenBank/DDBJ whole genome shotgun (WGS) entry which is preliminary data.</text>
</comment>